<evidence type="ECO:0000256" key="10">
    <source>
        <dbReference type="RuleBase" id="RU362067"/>
    </source>
</evidence>
<comment type="similarity">
    <text evidence="3 10">Belongs to the flavin monoamine oxidase family.</text>
</comment>
<evidence type="ECO:0000256" key="1">
    <source>
        <dbReference type="ARBA" id="ARBA00001974"/>
    </source>
</evidence>
<dbReference type="GO" id="GO:0008131">
    <property type="term" value="F:primary methylamine oxidase activity"/>
    <property type="evidence" value="ECO:0007669"/>
    <property type="project" value="TreeGrafter"/>
</dbReference>
<dbReference type="GO" id="GO:0050660">
    <property type="term" value="F:flavin adenine dinucleotide binding"/>
    <property type="evidence" value="ECO:0007669"/>
    <property type="project" value="TreeGrafter"/>
</dbReference>
<gene>
    <name evidence="12" type="primary">Maob</name>
    <name evidence="12" type="ORF">TNCT_374771</name>
</gene>
<comment type="cofactor">
    <cofactor evidence="1 10">
        <name>FAD</name>
        <dbReference type="ChEBI" id="CHEBI:57692"/>
    </cofactor>
</comment>
<dbReference type="SUPFAM" id="SSF51905">
    <property type="entry name" value="FAD/NAD(P)-binding domain"/>
    <property type="match status" value="1"/>
</dbReference>
<evidence type="ECO:0000313" key="13">
    <source>
        <dbReference type="Proteomes" id="UP000887116"/>
    </source>
</evidence>
<dbReference type="EC" id="1.4.3.-" evidence="10"/>
<evidence type="ECO:0000256" key="2">
    <source>
        <dbReference type="ARBA" id="ARBA00004362"/>
    </source>
</evidence>
<evidence type="ECO:0000259" key="11">
    <source>
        <dbReference type="Pfam" id="PF01593"/>
    </source>
</evidence>
<feature type="domain" description="Amine oxidase" evidence="11">
    <location>
        <begin position="12"/>
        <end position="351"/>
    </location>
</feature>
<accession>A0A8X6KUU3</accession>
<evidence type="ECO:0000256" key="6">
    <source>
        <dbReference type="ARBA" id="ARBA00048448"/>
    </source>
</evidence>
<dbReference type="AlphaFoldDB" id="A0A8X6KUU3"/>
<evidence type="ECO:0000313" key="12">
    <source>
        <dbReference type="EMBL" id="GFQ84931.1"/>
    </source>
</evidence>
<dbReference type="PRINTS" id="PR00757">
    <property type="entry name" value="AMINEOXDASEF"/>
</dbReference>
<organism evidence="12 13">
    <name type="scientific">Trichonephila clavata</name>
    <name type="common">Joro spider</name>
    <name type="synonym">Nephila clavata</name>
    <dbReference type="NCBI Taxonomy" id="2740835"/>
    <lineage>
        <taxon>Eukaryota</taxon>
        <taxon>Metazoa</taxon>
        <taxon>Ecdysozoa</taxon>
        <taxon>Arthropoda</taxon>
        <taxon>Chelicerata</taxon>
        <taxon>Arachnida</taxon>
        <taxon>Araneae</taxon>
        <taxon>Araneomorphae</taxon>
        <taxon>Entelegynae</taxon>
        <taxon>Araneoidea</taxon>
        <taxon>Nephilidae</taxon>
        <taxon>Trichonephila</taxon>
    </lineage>
</organism>
<evidence type="ECO:0000256" key="7">
    <source>
        <dbReference type="ARBA" id="ARBA00049354"/>
    </source>
</evidence>
<comment type="subcellular location">
    <subcellularLocation>
        <location evidence="2">Mitochondrion outer membrane</location>
        <topology evidence="2">Single-pass type IV membrane protein</topology>
        <orientation evidence="2">Cytoplasmic side</orientation>
    </subcellularLocation>
</comment>
<dbReference type="GO" id="GO:0005741">
    <property type="term" value="C:mitochondrial outer membrane"/>
    <property type="evidence" value="ECO:0007669"/>
    <property type="project" value="UniProtKB-SubCell"/>
</dbReference>
<feature type="binding site" evidence="9">
    <location>
        <position position="321"/>
    </location>
    <ligand>
        <name>substrate</name>
    </ligand>
</feature>
<feature type="binding site" evidence="9">
    <location>
        <position position="211"/>
    </location>
    <ligand>
        <name>FAD</name>
        <dbReference type="ChEBI" id="CHEBI:57692"/>
    </ligand>
</feature>
<protein>
    <recommendedName>
        <fullName evidence="10">Amine oxidase</fullName>
        <ecNumber evidence="10">1.4.3.-</ecNumber>
    </recommendedName>
</protein>
<keyword evidence="4 10" id="KW-0560">Oxidoreductase</keyword>
<keyword evidence="13" id="KW-1185">Reference proteome</keyword>
<dbReference type="OrthoDB" id="337104at2759"/>
<reference evidence="12" key="1">
    <citation type="submission" date="2020-07" db="EMBL/GenBank/DDBJ databases">
        <title>Multicomponent nature underlies the extraordinary mechanical properties of spider dragline silk.</title>
        <authorList>
            <person name="Kono N."/>
            <person name="Nakamura H."/>
            <person name="Mori M."/>
            <person name="Yoshida Y."/>
            <person name="Ohtoshi R."/>
            <person name="Malay A.D."/>
            <person name="Moran D.A.P."/>
            <person name="Tomita M."/>
            <person name="Numata K."/>
            <person name="Arakawa K."/>
        </authorList>
    </citation>
    <scope>NUCLEOTIDE SEQUENCE</scope>
</reference>
<evidence type="ECO:0000256" key="3">
    <source>
        <dbReference type="ARBA" id="ARBA00005995"/>
    </source>
</evidence>
<dbReference type="GO" id="GO:0097621">
    <property type="term" value="F:monoamine oxidase activity"/>
    <property type="evidence" value="ECO:0007669"/>
    <property type="project" value="UniProtKB-EC"/>
</dbReference>
<comment type="catalytic activity">
    <reaction evidence="6">
        <text>a secondary aliphatic amine + O2 + H2O = a primary amine + an aldehyde + H2O2</text>
        <dbReference type="Rhea" id="RHEA:26414"/>
        <dbReference type="ChEBI" id="CHEBI:15377"/>
        <dbReference type="ChEBI" id="CHEBI:15379"/>
        <dbReference type="ChEBI" id="CHEBI:16240"/>
        <dbReference type="ChEBI" id="CHEBI:17478"/>
        <dbReference type="ChEBI" id="CHEBI:58855"/>
        <dbReference type="ChEBI" id="CHEBI:65296"/>
        <dbReference type="EC" id="1.4.3.4"/>
    </reaction>
</comment>
<feature type="binding site" evidence="9">
    <location>
        <begin position="32"/>
        <end position="33"/>
    </location>
    <ligand>
        <name>FAD</name>
        <dbReference type="ChEBI" id="CHEBI:57692"/>
    </ligand>
</feature>
<comment type="function">
    <text evidence="5">Catalyzes the oxidative deamination of primary and some secondary amines such as neurotransmitters, and exogenous amines including the tertiary amine, neurotoxin 1-methyl-4-phenyl-1,2,3,6-tetrahydropyridine (MPTP), with concomitant reduction of oxygen to hydrogen peroxide and participates in the metabolism of neuroactive and vasoactive amines in the central nervous system and peripheral tissues. Preferentially degrades benzylamine and phenylethylamine.</text>
</comment>
<comment type="catalytic activity">
    <reaction evidence="8">
        <text>N-acetylputrescine + O2 + H2O = 4-acetamidobutanal + H2O2 + NH4(+)</text>
        <dbReference type="Rhea" id="RHEA:70283"/>
        <dbReference type="ChEBI" id="CHEBI:7386"/>
        <dbReference type="ChEBI" id="CHEBI:15377"/>
        <dbReference type="ChEBI" id="CHEBI:15379"/>
        <dbReference type="ChEBI" id="CHEBI:16240"/>
        <dbReference type="ChEBI" id="CHEBI:28938"/>
        <dbReference type="ChEBI" id="CHEBI:58263"/>
    </reaction>
    <physiologicalReaction direction="left-to-right" evidence="8">
        <dbReference type="Rhea" id="RHEA:70284"/>
    </physiologicalReaction>
</comment>
<name>A0A8X6KUU3_TRICU</name>
<sequence length="395" mass="43816">MDSTVIIVGAGISGLCAAKLLKEAGVSVIVLEAIDRVGGRTYTKRDPKVGYVDLGGSYIGPTQDRILRVAKELGVENYKVYTEGLTLHYKNGRRKFLPGELVPLHTNPIVDLDLNNLQNLIDKMGEKVPVDAPWNAPDAEKWDAITIKDFLVKHCWTKAAAELVTNVVGSSRMGTITNGAQERKFKGESQQICEKIAKILGDSTVILNSPVVSINQTAKDNVQVKTLSGKEYKSKYIILACPPIVQMKIHFNPPLPPVRNQLIQRMPMGTVIKVVLYYRSQFWKDKGLCGSTFIRGGDEHPMYFSLNDTKPDGSHPAIVGFLTADKLRKVVDFEPEERKSIITKSLAKAMDCSEALKSMQLQQLYELYSGDSKTHIGNSLDSVPEGFWHEPKVEM</sequence>
<dbReference type="EMBL" id="BMAO01002994">
    <property type="protein sequence ID" value="GFQ84931.1"/>
    <property type="molecule type" value="Genomic_DNA"/>
</dbReference>
<dbReference type="InterPro" id="IPR002937">
    <property type="entry name" value="Amino_oxidase"/>
</dbReference>
<dbReference type="InterPro" id="IPR001613">
    <property type="entry name" value="Flavin_amine_oxidase"/>
</dbReference>
<dbReference type="Pfam" id="PF01593">
    <property type="entry name" value="Amino_oxidase"/>
    <property type="match status" value="1"/>
</dbReference>
<evidence type="ECO:0000256" key="5">
    <source>
        <dbReference type="ARBA" id="ARBA00045409"/>
    </source>
</evidence>
<dbReference type="PANTHER" id="PTHR43563:SF1">
    <property type="entry name" value="AMINE OXIDASE [FLAVIN-CONTAINING] B"/>
    <property type="match status" value="1"/>
</dbReference>
<dbReference type="Gene3D" id="3.50.50.60">
    <property type="entry name" value="FAD/NAD(P)-binding domain"/>
    <property type="match status" value="1"/>
</dbReference>
<keyword evidence="10" id="KW-0274">FAD</keyword>
<evidence type="ECO:0000256" key="4">
    <source>
        <dbReference type="ARBA" id="ARBA00023002"/>
    </source>
</evidence>
<dbReference type="PANTHER" id="PTHR43563">
    <property type="entry name" value="AMINE OXIDASE"/>
    <property type="match status" value="1"/>
</dbReference>
<dbReference type="InterPro" id="IPR050703">
    <property type="entry name" value="Flavin_MAO"/>
</dbReference>
<dbReference type="InterPro" id="IPR036188">
    <property type="entry name" value="FAD/NAD-bd_sf"/>
</dbReference>
<dbReference type="Proteomes" id="UP000887116">
    <property type="component" value="Unassembled WGS sequence"/>
</dbReference>
<feature type="binding site" evidence="9">
    <location>
        <position position="13"/>
    </location>
    <ligand>
        <name>FAD</name>
        <dbReference type="ChEBI" id="CHEBI:57692"/>
    </ligand>
</feature>
<evidence type="ECO:0000256" key="9">
    <source>
        <dbReference type="PIRSR" id="PIRSR601613-1"/>
    </source>
</evidence>
<keyword evidence="10" id="KW-0285">Flavoprotein</keyword>
<proteinExistence type="inferred from homology"/>
<dbReference type="SUPFAM" id="SSF54373">
    <property type="entry name" value="FAD-linked reductases, C-terminal domain"/>
    <property type="match status" value="1"/>
</dbReference>
<comment type="caution">
    <text evidence="12">The sequence shown here is derived from an EMBL/GenBank/DDBJ whole genome shotgun (WGS) entry which is preliminary data.</text>
</comment>
<comment type="catalytic activity">
    <reaction evidence="7">
        <text>benzylamine + O2 + H2O = benzaldehyde + H2O2 + NH4(+)</text>
        <dbReference type="Rhea" id="RHEA:59424"/>
        <dbReference type="ChEBI" id="CHEBI:15377"/>
        <dbReference type="ChEBI" id="CHEBI:15379"/>
        <dbReference type="ChEBI" id="CHEBI:16240"/>
        <dbReference type="ChEBI" id="CHEBI:17169"/>
        <dbReference type="ChEBI" id="CHEBI:28938"/>
        <dbReference type="ChEBI" id="CHEBI:225238"/>
    </reaction>
    <physiologicalReaction direction="left-to-right" evidence="7">
        <dbReference type="Rhea" id="RHEA:59425"/>
    </physiologicalReaction>
</comment>
<evidence type="ECO:0000256" key="8">
    <source>
        <dbReference type="ARBA" id="ARBA00049430"/>
    </source>
</evidence>